<sequence>MTTQAATVRTRRGQTISLTLDGSEALYFVRSGVLMVDVTLPDDLRQVVGLLYPATCCVPASRRRTPPPIFRR</sequence>
<protein>
    <recommendedName>
        <fullName evidence="3">Cyclic nucleotide-binding domain-containing protein</fullName>
    </recommendedName>
</protein>
<organism evidence="1 2">
    <name type="scientific">Methyloceanibacter superfactus</name>
    <dbReference type="NCBI Taxonomy" id="1774969"/>
    <lineage>
        <taxon>Bacteria</taxon>
        <taxon>Pseudomonadati</taxon>
        <taxon>Pseudomonadota</taxon>
        <taxon>Alphaproteobacteria</taxon>
        <taxon>Hyphomicrobiales</taxon>
        <taxon>Hyphomicrobiaceae</taxon>
        <taxon>Methyloceanibacter</taxon>
    </lineage>
</organism>
<evidence type="ECO:0000313" key="1">
    <source>
        <dbReference type="EMBL" id="ODR93454.1"/>
    </source>
</evidence>
<proteinExistence type="predicted"/>
<name>A0A1E3VIW6_9HYPH</name>
<dbReference type="AlphaFoldDB" id="A0A1E3VIW6"/>
<accession>A0A1E3VIW6</accession>
<dbReference type="EMBL" id="LPWF01000038">
    <property type="protein sequence ID" value="ODR93454.1"/>
    <property type="molecule type" value="Genomic_DNA"/>
</dbReference>
<keyword evidence="2" id="KW-1185">Reference proteome</keyword>
<comment type="caution">
    <text evidence="1">The sequence shown here is derived from an EMBL/GenBank/DDBJ whole genome shotgun (WGS) entry which is preliminary data.</text>
</comment>
<gene>
    <name evidence="1" type="ORF">AUC69_04435</name>
</gene>
<reference evidence="1 2" key="1">
    <citation type="journal article" date="2016" name="Environ. Microbiol.">
        <title>New Methyloceanibacter diversity from North Sea sediments includes methanotroph containing solely the soluble methane monooxygenase.</title>
        <authorList>
            <person name="Vekeman B."/>
            <person name="Kerckhof F.M."/>
            <person name="Cremers G."/>
            <person name="de Vos P."/>
            <person name="Vandamme P."/>
            <person name="Boon N."/>
            <person name="Op den Camp H.J."/>
            <person name="Heylen K."/>
        </authorList>
    </citation>
    <scope>NUCLEOTIDE SEQUENCE [LARGE SCALE GENOMIC DNA]</scope>
    <source>
        <strain evidence="1 2">R-67175</strain>
    </source>
</reference>
<dbReference type="Proteomes" id="UP000094472">
    <property type="component" value="Unassembled WGS sequence"/>
</dbReference>
<evidence type="ECO:0008006" key="3">
    <source>
        <dbReference type="Google" id="ProtNLM"/>
    </source>
</evidence>
<dbReference type="RefSeq" id="WP_069442988.1">
    <property type="nucleotide sequence ID" value="NZ_LPWF01000038.1"/>
</dbReference>
<evidence type="ECO:0000313" key="2">
    <source>
        <dbReference type="Proteomes" id="UP000094472"/>
    </source>
</evidence>